<organism evidence="2 3">
    <name type="scientific">Chitinophaga arvensicola</name>
    <dbReference type="NCBI Taxonomy" id="29529"/>
    <lineage>
        <taxon>Bacteria</taxon>
        <taxon>Pseudomonadati</taxon>
        <taxon>Bacteroidota</taxon>
        <taxon>Chitinophagia</taxon>
        <taxon>Chitinophagales</taxon>
        <taxon>Chitinophagaceae</taxon>
        <taxon>Chitinophaga</taxon>
    </lineage>
</organism>
<dbReference type="RefSeq" id="WP_218150395.1">
    <property type="nucleotide sequence ID" value="NZ_FOJG01000002.1"/>
</dbReference>
<dbReference type="STRING" id="29529.SAMN04488122_4234"/>
<sequence>MIRDHLQAFFALRGFPANSVIVENIGLLETTHANNFNGNVIISLVNVEEESTLKNSKAYTTWPDNRARYQHPPVYLNLYVLFTAVLFGDATHDYYEEALHRLSAVISFFQAQKTLKSSDGTLDLNLELYTLTFEQINHLWASLGGRQVPFVMYKVRLVAITENAVLRVVPLIEEIEDTQHPTA</sequence>
<proteinExistence type="predicted"/>
<evidence type="ECO:0000259" key="1">
    <source>
        <dbReference type="Pfam" id="PF14065"/>
    </source>
</evidence>
<dbReference type="InterPro" id="IPR025351">
    <property type="entry name" value="Pvc16_N"/>
</dbReference>
<feature type="domain" description="Pvc16 N-terminal" evidence="1">
    <location>
        <begin position="12"/>
        <end position="173"/>
    </location>
</feature>
<dbReference type="Pfam" id="PF14065">
    <property type="entry name" value="Pvc16_N"/>
    <property type="match status" value="1"/>
</dbReference>
<evidence type="ECO:0000313" key="3">
    <source>
        <dbReference type="Proteomes" id="UP000199310"/>
    </source>
</evidence>
<gene>
    <name evidence="2" type="ORF">SAMN04488122_4234</name>
</gene>
<name>A0A1I0S6V6_9BACT</name>
<dbReference type="AlphaFoldDB" id="A0A1I0S6V6"/>
<reference evidence="3" key="1">
    <citation type="submission" date="2016-10" db="EMBL/GenBank/DDBJ databases">
        <authorList>
            <person name="Varghese N."/>
            <person name="Submissions S."/>
        </authorList>
    </citation>
    <scope>NUCLEOTIDE SEQUENCE [LARGE SCALE GENOMIC DNA]</scope>
    <source>
        <strain evidence="3">DSM 3695</strain>
    </source>
</reference>
<keyword evidence="3" id="KW-1185">Reference proteome</keyword>
<accession>A0A1I0S6V6</accession>
<protein>
    <recommendedName>
        <fullName evidence="1">Pvc16 N-terminal domain-containing protein</fullName>
    </recommendedName>
</protein>
<dbReference type="EMBL" id="FOJG01000002">
    <property type="protein sequence ID" value="SEW51421.1"/>
    <property type="molecule type" value="Genomic_DNA"/>
</dbReference>
<dbReference type="Proteomes" id="UP000199310">
    <property type="component" value="Unassembled WGS sequence"/>
</dbReference>
<evidence type="ECO:0000313" key="2">
    <source>
        <dbReference type="EMBL" id="SEW51421.1"/>
    </source>
</evidence>